<evidence type="ECO:0000259" key="5">
    <source>
        <dbReference type="Pfam" id="PF11977"/>
    </source>
</evidence>
<dbReference type="GO" id="GO:0004842">
    <property type="term" value="F:ubiquitin-protein transferase activity"/>
    <property type="evidence" value="ECO:0007669"/>
    <property type="project" value="TreeGrafter"/>
</dbReference>
<dbReference type="PROSITE" id="PS50297">
    <property type="entry name" value="ANK_REP_REGION"/>
    <property type="match status" value="1"/>
</dbReference>
<keyword evidence="7" id="KW-1185">Reference proteome</keyword>
<evidence type="ECO:0000313" key="6">
    <source>
        <dbReference type="EMBL" id="CAE7186778.1"/>
    </source>
</evidence>
<protein>
    <submittedName>
        <fullName evidence="6">ANKRD31 protein</fullName>
    </submittedName>
</protein>
<organism evidence="6 7">
    <name type="scientific">Symbiodinium pilosum</name>
    <name type="common">Dinoflagellate</name>
    <dbReference type="NCBI Taxonomy" id="2952"/>
    <lineage>
        <taxon>Eukaryota</taxon>
        <taxon>Sar</taxon>
        <taxon>Alveolata</taxon>
        <taxon>Dinophyceae</taxon>
        <taxon>Suessiales</taxon>
        <taxon>Symbiodiniaceae</taxon>
        <taxon>Symbiodinium</taxon>
    </lineage>
</organism>
<dbReference type="Proteomes" id="UP000649617">
    <property type="component" value="Unassembled WGS sequence"/>
</dbReference>
<feature type="compositionally biased region" description="Pro residues" evidence="4">
    <location>
        <begin position="69"/>
        <end position="79"/>
    </location>
</feature>
<dbReference type="Pfam" id="PF11977">
    <property type="entry name" value="RNase_Zc3h12a"/>
    <property type="match status" value="1"/>
</dbReference>
<accession>A0A812IYQ7</accession>
<dbReference type="PANTHER" id="PTHR24171:SF8">
    <property type="entry name" value="BRCA1-ASSOCIATED RING DOMAIN PROTEIN 1"/>
    <property type="match status" value="1"/>
</dbReference>
<evidence type="ECO:0000256" key="4">
    <source>
        <dbReference type="SAM" id="MobiDB-lite"/>
    </source>
</evidence>
<sequence>AIKADIRVACQPRGPQPAQRDGTFAGLVAAVRARATRQHQQPGSDQTGAAASSNGLHPKIQPQLALPQPARPQPRPPGPTVGRKPHLGTKELPNKLPDVDNEGRPYNLKLVVVNFNNVGTSFGAIFNKGKEPRYNWEGVRRCVKELTRRGLKIIGVIYQHWRAWDGDVMVNEIPQDIRSQCESIQETPRIPGVNQRSADDEMTIKCAYHRNCRILDNDNYKDWLHTLRTVEIRNWYSYSQDRVHMKYFFDSDVGVFETLDGNAERGASEEREERRPRTSRNRSQHSDDRICVTPPEDDRISVLPETAASASATVLFPTEAAYRHHRGPTITMPSSLLDKSLDTVDLTADSGPKQIQASKMDVNTSKAGWTPLCTAASQGKVESVKQLLMLGADPNVPNSLGAHPIFYALRNWSLRMFRLLAKHGADVQRARSERGESLQDYAERKVQQVAKLEAFGAARFSSASCQERLRGPVC</sequence>
<reference evidence="6" key="1">
    <citation type="submission" date="2021-02" db="EMBL/GenBank/DDBJ databases">
        <authorList>
            <person name="Dougan E. K."/>
            <person name="Rhodes N."/>
            <person name="Thang M."/>
            <person name="Chan C."/>
        </authorList>
    </citation>
    <scope>NUCLEOTIDE SEQUENCE</scope>
</reference>
<feature type="non-terminal residue" evidence="6">
    <location>
        <position position="1"/>
    </location>
</feature>
<feature type="domain" description="RNase NYN" evidence="5">
    <location>
        <begin position="108"/>
        <end position="226"/>
    </location>
</feature>
<feature type="region of interest" description="Disordered" evidence="4">
    <location>
        <begin position="1"/>
        <end position="100"/>
    </location>
</feature>
<dbReference type="Gene3D" id="1.25.40.20">
    <property type="entry name" value="Ankyrin repeat-containing domain"/>
    <property type="match status" value="1"/>
</dbReference>
<feature type="compositionally biased region" description="Basic and acidic residues" evidence="4">
    <location>
        <begin position="262"/>
        <end position="276"/>
    </location>
</feature>
<feature type="region of interest" description="Disordered" evidence="4">
    <location>
        <begin position="262"/>
        <end position="296"/>
    </location>
</feature>
<dbReference type="SUPFAM" id="SSF48403">
    <property type="entry name" value="Ankyrin repeat"/>
    <property type="match status" value="1"/>
</dbReference>
<keyword evidence="2 3" id="KW-0040">ANK repeat</keyword>
<feature type="compositionally biased region" description="Basic and acidic residues" evidence="4">
    <location>
        <begin position="88"/>
        <end position="100"/>
    </location>
</feature>
<name>A0A812IYQ7_SYMPI</name>
<dbReference type="InterPro" id="IPR002110">
    <property type="entry name" value="Ankyrin_rpt"/>
</dbReference>
<dbReference type="InterPro" id="IPR021869">
    <property type="entry name" value="RNase_Zc3h12_NYN"/>
</dbReference>
<feature type="compositionally biased region" description="Basic and acidic residues" evidence="4">
    <location>
        <begin position="284"/>
        <end position="296"/>
    </location>
</feature>
<evidence type="ECO:0000256" key="2">
    <source>
        <dbReference type="ARBA" id="ARBA00023043"/>
    </source>
</evidence>
<dbReference type="InterPro" id="IPR036770">
    <property type="entry name" value="Ankyrin_rpt-contain_sf"/>
</dbReference>
<feature type="compositionally biased region" description="Polar residues" evidence="4">
    <location>
        <begin position="38"/>
        <end position="55"/>
    </location>
</feature>
<dbReference type="Gene3D" id="3.40.50.11980">
    <property type="match status" value="1"/>
</dbReference>
<dbReference type="GO" id="GO:0085020">
    <property type="term" value="P:protein K6-linked ubiquitination"/>
    <property type="evidence" value="ECO:0007669"/>
    <property type="project" value="TreeGrafter"/>
</dbReference>
<keyword evidence="1" id="KW-0677">Repeat</keyword>
<evidence type="ECO:0000313" key="7">
    <source>
        <dbReference type="Proteomes" id="UP000649617"/>
    </source>
</evidence>
<dbReference type="EMBL" id="CAJNIZ010001255">
    <property type="protein sequence ID" value="CAE7186778.1"/>
    <property type="molecule type" value="Genomic_DNA"/>
</dbReference>
<dbReference type="SMART" id="SM00248">
    <property type="entry name" value="ANK"/>
    <property type="match status" value="2"/>
</dbReference>
<dbReference type="Pfam" id="PF12796">
    <property type="entry name" value="Ank_2"/>
    <property type="match status" value="1"/>
</dbReference>
<evidence type="ECO:0000256" key="3">
    <source>
        <dbReference type="PROSITE-ProRule" id="PRU00023"/>
    </source>
</evidence>
<proteinExistence type="predicted"/>
<comment type="caution">
    <text evidence="6">The sequence shown here is derived from an EMBL/GenBank/DDBJ whole genome shotgun (WGS) entry which is preliminary data.</text>
</comment>
<dbReference type="PROSITE" id="PS50088">
    <property type="entry name" value="ANK_REPEAT"/>
    <property type="match status" value="1"/>
</dbReference>
<dbReference type="AlphaFoldDB" id="A0A812IYQ7"/>
<gene>
    <name evidence="6" type="primary">ANKRD31</name>
    <name evidence="6" type="ORF">SPIL2461_LOCUS1303</name>
</gene>
<feature type="repeat" description="ANK" evidence="3">
    <location>
        <begin position="367"/>
        <end position="399"/>
    </location>
</feature>
<dbReference type="OrthoDB" id="539213at2759"/>
<dbReference type="PANTHER" id="PTHR24171">
    <property type="entry name" value="ANKYRIN REPEAT DOMAIN-CONTAINING PROTEIN 39-RELATED"/>
    <property type="match status" value="1"/>
</dbReference>
<evidence type="ECO:0000256" key="1">
    <source>
        <dbReference type="ARBA" id="ARBA00022737"/>
    </source>
</evidence>